<dbReference type="InterPro" id="IPR001128">
    <property type="entry name" value="Cyt_P450"/>
</dbReference>
<dbReference type="GO" id="GO:0005506">
    <property type="term" value="F:iron ion binding"/>
    <property type="evidence" value="ECO:0007669"/>
    <property type="project" value="InterPro"/>
</dbReference>
<evidence type="ECO:0000256" key="14">
    <source>
        <dbReference type="RuleBase" id="RU000461"/>
    </source>
</evidence>
<dbReference type="InterPro" id="IPR017972">
    <property type="entry name" value="Cyt_P450_CS"/>
</dbReference>
<reference evidence="15" key="1">
    <citation type="journal article" date="2018" name="Genome Biol. Evol.">
        <title>Genomics and development of Lentinus tigrinus, a white-rot wood-decaying mushroom with dimorphic fruiting bodies.</title>
        <authorList>
            <person name="Wu B."/>
            <person name="Xu Z."/>
            <person name="Knudson A."/>
            <person name="Carlson A."/>
            <person name="Chen N."/>
            <person name="Kovaka S."/>
            <person name="LaButti K."/>
            <person name="Lipzen A."/>
            <person name="Pennachio C."/>
            <person name="Riley R."/>
            <person name="Schakwitz W."/>
            <person name="Umezawa K."/>
            <person name="Ohm R.A."/>
            <person name="Grigoriev I.V."/>
            <person name="Nagy L.G."/>
            <person name="Gibbons J."/>
            <person name="Hibbett D."/>
        </authorList>
    </citation>
    <scope>NUCLEOTIDE SEQUENCE [LARGE SCALE GENOMIC DNA]</scope>
    <source>
        <strain evidence="15">ALCF2SS1-6</strain>
    </source>
</reference>
<evidence type="ECO:0000313" key="16">
    <source>
        <dbReference type="Proteomes" id="UP000313359"/>
    </source>
</evidence>
<dbReference type="InterPro" id="IPR002401">
    <property type="entry name" value="Cyt_P450_E_grp-I"/>
</dbReference>
<organism evidence="15 16">
    <name type="scientific">Lentinus tigrinus ALCF2SS1-6</name>
    <dbReference type="NCBI Taxonomy" id="1328759"/>
    <lineage>
        <taxon>Eukaryota</taxon>
        <taxon>Fungi</taxon>
        <taxon>Dikarya</taxon>
        <taxon>Basidiomycota</taxon>
        <taxon>Agaricomycotina</taxon>
        <taxon>Agaricomycetes</taxon>
        <taxon>Polyporales</taxon>
        <taxon>Polyporaceae</taxon>
        <taxon>Lentinus</taxon>
    </lineage>
</organism>
<dbReference type="GO" id="GO:0016705">
    <property type="term" value="F:oxidoreductase activity, acting on paired donors, with incorporation or reduction of molecular oxygen"/>
    <property type="evidence" value="ECO:0007669"/>
    <property type="project" value="InterPro"/>
</dbReference>
<keyword evidence="6" id="KW-0812">Transmembrane</keyword>
<keyword evidence="5 13" id="KW-0349">Heme</keyword>
<evidence type="ECO:0000256" key="1">
    <source>
        <dbReference type="ARBA" id="ARBA00001971"/>
    </source>
</evidence>
<evidence type="ECO:0000256" key="13">
    <source>
        <dbReference type="PIRSR" id="PIRSR602401-1"/>
    </source>
</evidence>
<evidence type="ECO:0000256" key="3">
    <source>
        <dbReference type="ARBA" id="ARBA00005179"/>
    </source>
</evidence>
<keyword evidence="10 13" id="KW-0408">Iron</keyword>
<evidence type="ECO:0000256" key="6">
    <source>
        <dbReference type="ARBA" id="ARBA00022692"/>
    </source>
</evidence>
<dbReference type="Pfam" id="PF00067">
    <property type="entry name" value="p450"/>
    <property type="match status" value="1"/>
</dbReference>
<comment type="pathway">
    <text evidence="3">Secondary metabolite biosynthesis.</text>
</comment>
<evidence type="ECO:0000256" key="2">
    <source>
        <dbReference type="ARBA" id="ARBA00004167"/>
    </source>
</evidence>
<keyword evidence="8" id="KW-1133">Transmembrane helix</keyword>
<dbReference type="InterPro" id="IPR050364">
    <property type="entry name" value="Cytochrome_P450_fung"/>
</dbReference>
<keyword evidence="7 13" id="KW-0479">Metal-binding</keyword>
<dbReference type="InterPro" id="IPR036396">
    <property type="entry name" value="Cyt_P450_sf"/>
</dbReference>
<dbReference type="GO" id="GO:0016020">
    <property type="term" value="C:membrane"/>
    <property type="evidence" value="ECO:0007669"/>
    <property type="project" value="UniProtKB-SubCell"/>
</dbReference>
<dbReference type="Proteomes" id="UP000313359">
    <property type="component" value="Unassembled WGS sequence"/>
</dbReference>
<name>A0A5C2SEB2_9APHY</name>
<evidence type="ECO:0000256" key="10">
    <source>
        <dbReference type="ARBA" id="ARBA00023004"/>
    </source>
</evidence>
<comment type="cofactor">
    <cofactor evidence="1 13">
        <name>heme</name>
        <dbReference type="ChEBI" id="CHEBI:30413"/>
    </cofactor>
</comment>
<evidence type="ECO:0000313" key="15">
    <source>
        <dbReference type="EMBL" id="RPD61608.1"/>
    </source>
</evidence>
<dbReference type="CDD" id="cd11065">
    <property type="entry name" value="CYP64-like"/>
    <property type="match status" value="1"/>
</dbReference>
<sequence length="525" mass="59191">MSLVDLLFLLLLGILAYVWSAVRWRRRSRGLSFPPGPTGLPVLGNMFDIPIHKPWYAYRDLCSKYGDILHFRIFGQSIVVLGSADIIRESLNTGSTNTASRKQTIMLELTGESLNFGFMPYGRWWSRHRRAFWQHFDRDATIASGPIQRDMTHKFLERLLKDPSNLKEHMRFAFGRSVLKLAYGIDVSAEKDEYLAVMDETLEGASEGLVPRKFLVEYLPFLRYIQTWFPGARPQRLFAKWQQAAEKLKDMPYDCVRKCMESGTEAPQCIMSDLIAGLPHPREPSYHEEEDIVKNVCATAFLAGSDTMVSTLLGAFVALSLYPDVQKKAQAELDAVVGPDRLPDYSDQDSLVYIGAIVREALRWHIVDPLGLPHCTIDDDELYGYFIPAGTVLLPNMWAIMHDPETYPDTEAFRPERYIRDGKIGPTIRDPLSLVFGFGRRICPGRYFALAGLFVNIASVLHVFYIGPPVDGGGRPVEVTPGMTDGAMSYPEDARCTIKPRSPKAEALILDSARCAWLRTVANNN</sequence>
<comment type="similarity">
    <text evidence="4 14">Belongs to the cytochrome P450 family.</text>
</comment>
<dbReference type="PRINTS" id="PR00385">
    <property type="entry name" value="P450"/>
</dbReference>
<protein>
    <submittedName>
        <fullName evidence="15">Cytochrome P450</fullName>
    </submittedName>
</protein>
<evidence type="ECO:0000256" key="5">
    <source>
        <dbReference type="ARBA" id="ARBA00022617"/>
    </source>
</evidence>
<dbReference type="AlphaFoldDB" id="A0A5C2SEB2"/>
<dbReference type="STRING" id="1328759.A0A5C2SEB2"/>
<evidence type="ECO:0000256" key="11">
    <source>
        <dbReference type="ARBA" id="ARBA00023033"/>
    </source>
</evidence>
<dbReference type="GO" id="GO:0004497">
    <property type="term" value="F:monooxygenase activity"/>
    <property type="evidence" value="ECO:0007669"/>
    <property type="project" value="UniProtKB-KW"/>
</dbReference>
<evidence type="ECO:0000256" key="8">
    <source>
        <dbReference type="ARBA" id="ARBA00022989"/>
    </source>
</evidence>
<dbReference type="PROSITE" id="PS00086">
    <property type="entry name" value="CYTOCHROME_P450"/>
    <property type="match status" value="1"/>
</dbReference>
<keyword evidence="16" id="KW-1185">Reference proteome</keyword>
<proteinExistence type="inferred from homology"/>
<dbReference type="GO" id="GO:0020037">
    <property type="term" value="F:heme binding"/>
    <property type="evidence" value="ECO:0007669"/>
    <property type="project" value="InterPro"/>
</dbReference>
<dbReference type="EMBL" id="ML122261">
    <property type="protein sequence ID" value="RPD61608.1"/>
    <property type="molecule type" value="Genomic_DNA"/>
</dbReference>
<keyword evidence="12" id="KW-0472">Membrane</keyword>
<evidence type="ECO:0000256" key="9">
    <source>
        <dbReference type="ARBA" id="ARBA00023002"/>
    </source>
</evidence>
<evidence type="ECO:0000256" key="12">
    <source>
        <dbReference type="ARBA" id="ARBA00023136"/>
    </source>
</evidence>
<evidence type="ECO:0000256" key="7">
    <source>
        <dbReference type="ARBA" id="ARBA00022723"/>
    </source>
</evidence>
<dbReference type="PRINTS" id="PR00463">
    <property type="entry name" value="EP450I"/>
</dbReference>
<dbReference type="Gene3D" id="1.10.630.10">
    <property type="entry name" value="Cytochrome P450"/>
    <property type="match status" value="1"/>
</dbReference>
<dbReference type="PANTHER" id="PTHR46300:SF7">
    <property type="entry name" value="P450, PUTATIVE (EUROFUNG)-RELATED"/>
    <property type="match status" value="1"/>
</dbReference>
<accession>A0A5C2SEB2</accession>
<feature type="binding site" description="axial binding residue" evidence="13">
    <location>
        <position position="443"/>
    </location>
    <ligand>
        <name>heme</name>
        <dbReference type="ChEBI" id="CHEBI:30413"/>
    </ligand>
    <ligandPart>
        <name>Fe</name>
        <dbReference type="ChEBI" id="CHEBI:18248"/>
    </ligandPart>
</feature>
<evidence type="ECO:0000256" key="4">
    <source>
        <dbReference type="ARBA" id="ARBA00010617"/>
    </source>
</evidence>
<dbReference type="SUPFAM" id="SSF48264">
    <property type="entry name" value="Cytochrome P450"/>
    <property type="match status" value="1"/>
</dbReference>
<comment type="subcellular location">
    <subcellularLocation>
        <location evidence="2">Membrane</location>
        <topology evidence="2">Single-pass membrane protein</topology>
    </subcellularLocation>
</comment>
<keyword evidence="9 14" id="KW-0560">Oxidoreductase</keyword>
<keyword evidence="11 14" id="KW-0503">Monooxygenase</keyword>
<dbReference type="OrthoDB" id="2789670at2759"/>
<gene>
    <name evidence="15" type="ORF">L227DRAFT_55323</name>
</gene>
<dbReference type="PANTHER" id="PTHR46300">
    <property type="entry name" value="P450, PUTATIVE (EUROFUNG)-RELATED-RELATED"/>
    <property type="match status" value="1"/>
</dbReference>